<feature type="transmembrane region" description="Helical" evidence="9">
    <location>
        <begin position="229"/>
        <end position="257"/>
    </location>
</feature>
<feature type="transmembrane region" description="Helical" evidence="9">
    <location>
        <begin position="96"/>
        <end position="114"/>
    </location>
</feature>
<dbReference type="RefSeq" id="WP_072824691.1">
    <property type="nucleotide sequence ID" value="NZ_LT670849.1"/>
</dbReference>
<gene>
    <name evidence="10" type="ORF">SAMN05444170_6776</name>
</gene>
<dbReference type="InterPro" id="IPR052157">
    <property type="entry name" value="BCAA_transport_permease"/>
</dbReference>
<evidence type="ECO:0000256" key="1">
    <source>
        <dbReference type="ARBA" id="ARBA00004651"/>
    </source>
</evidence>
<dbReference type="GO" id="GO:0006865">
    <property type="term" value="P:amino acid transport"/>
    <property type="evidence" value="ECO:0007669"/>
    <property type="project" value="UniProtKB-KW"/>
</dbReference>
<dbReference type="InterPro" id="IPR001851">
    <property type="entry name" value="ABC_transp_permease"/>
</dbReference>
<comment type="subcellular location">
    <subcellularLocation>
        <location evidence="1">Cell membrane</location>
        <topology evidence="1">Multi-pass membrane protein</topology>
    </subcellularLocation>
</comment>
<keyword evidence="2" id="KW-0813">Transport</keyword>
<protein>
    <submittedName>
        <fullName evidence="10">Amino acid/amide ABC transporter membrane protein 1, HAAT family</fullName>
    </submittedName>
</protein>
<name>A0A1M7UUR2_9BRAD</name>
<keyword evidence="3" id="KW-1003">Cell membrane</keyword>
<keyword evidence="4 9" id="KW-0812">Transmembrane</keyword>
<feature type="transmembrane region" description="Helical" evidence="9">
    <location>
        <begin position="134"/>
        <end position="163"/>
    </location>
</feature>
<dbReference type="PANTHER" id="PTHR11795">
    <property type="entry name" value="BRANCHED-CHAIN AMINO ACID TRANSPORT SYSTEM PERMEASE PROTEIN LIVH"/>
    <property type="match status" value="1"/>
</dbReference>
<evidence type="ECO:0000256" key="3">
    <source>
        <dbReference type="ARBA" id="ARBA00022475"/>
    </source>
</evidence>
<keyword evidence="5" id="KW-0029">Amino-acid transport</keyword>
<feature type="transmembrane region" description="Helical" evidence="9">
    <location>
        <begin position="39"/>
        <end position="57"/>
    </location>
</feature>
<sequence>MTLDQFVQTTLGGLAIGCIYSLIALGISMIIRSTDILHFAQGEMLMIGSMMGLSAYWLHNLPFVLVLLAGTIGGGLISVGIEFFIYRKLRLLRVSLINIMIATLGVSIVLQNVARLVWGSEPLRYPTLFASKGLVFAGFAVSPQLVWIVVLSGLIMGGLIIFFRYTTLGIAMQAAAQDPDTARLMGVNVDRTTTYTFALAGMMAGAAGVLLGSLFFASFNMGFMTGIKAFVAATLGGLGSVAGAMIGGLVFGIIETFSGMLISTAYKDAVGMVVLIVILLFMPSGLFARDGRSV</sequence>
<dbReference type="CDD" id="cd06582">
    <property type="entry name" value="TM_PBP1_LivH_like"/>
    <property type="match status" value="1"/>
</dbReference>
<comment type="similarity">
    <text evidence="8">Belongs to the binding-protein-dependent transport system permease family. LivHM subfamily.</text>
</comment>
<feature type="transmembrane region" description="Helical" evidence="9">
    <location>
        <begin position="63"/>
        <end position="84"/>
    </location>
</feature>
<feature type="transmembrane region" description="Helical" evidence="9">
    <location>
        <begin position="269"/>
        <end position="288"/>
    </location>
</feature>
<dbReference type="Proteomes" id="UP000184096">
    <property type="component" value="Chromosome I"/>
</dbReference>
<evidence type="ECO:0000256" key="8">
    <source>
        <dbReference type="ARBA" id="ARBA00037998"/>
    </source>
</evidence>
<dbReference type="GO" id="GO:0005886">
    <property type="term" value="C:plasma membrane"/>
    <property type="evidence" value="ECO:0007669"/>
    <property type="project" value="UniProtKB-SubCell"/>
</dbReference>
<evidence type="ECO:0000256" key="6">
    <source>
        <dbReference type="ARBA" id="ARBA00022989"/>
    </source>
</evidence>
<reference evidence="11" key="1">
    <citation type="submission" date="2016-11" db="EMBL/GenBank/DDBJ databases">
        <authorList>
            <person name="Varghese N."/>
            <person name="Submissions S."/>
        </authorList>
    </citation>
    <scope>NUCLEOTIDE SEQUENCE [LARGE SCALE GENOMIC DNA]</scope>
    <source>
        <strain evidence="11">GAS401</strain>
    </source>
</reference>
<proteinExistence type="inferred from homology"/>
<dbReference type="EMBL" id="LT670849">
    <property type="protein sequence ID" value="SHN86688.1"/>
    <property type="molecule type" value="Genomic_DNA"/>
</dbReference>
<dbReference type="Pfam" id="PF02653">
    <property type="entry name" value="BPD_transp_2"/>
    <property type="match status" value="1"/>
</dbReference>
<accession>A0A1M7UUR2</accession>
<evidence type="ECO:0000256" key="4">
    <source>
        <dbReference type="ARBA" id="ARBA00022692"/>
    </source>
</evidence>
<evidence type="ECO:0000256" key="2">
    <source>
        <dbReference type="ARBA" id="ARBA00022448"/>
    </source>
</evidence>
<organism evidence="10 11">
    <name type="scientific">Bradyrhizobium erythrophlei</name>
    <dbReference type="NCBI Taxonomy" id="1437360"/>
    <lineage>
        <taxon>Bacteria</taxon>
        <taxon>Pseudomonadati</taxon>
        <taxon>Pseudomonadota</taxon>
        <taxon>Alphaproteobacteria</taxon>
        <taxon>Hyphomicrobiales</taxon>
        <taxon>Nitrobacteraceae</taxon>
        <taxon>Bradyrhizobium</taxon>
    </lineage>
</organism>
<feature type="transmembrane region" description="Helical" evidence="9">
    <location>
        <begin position="195"/>
        <end position="217"/>
    </location>
</feature>
<dbReference type="PANTHER" id="PTHR11795:SF445">
    <property type="entry name" value="AMINO ACID ABC TRANSPORTER PERMEASE PROTEIN"/>
    <property type="match status" value="1"/>
</dbReference>
<dbReference type="GO" id="GO:0022857">
    <property type="term" value="F:transmembrane transporter activity"/>
    <property type="evidence" value="ECO:0007669"/>
    <property type="project" value="InterPro"/>
</dbReference>
<evidence type="ECO:0000313" key="11">
    <source>
        <dbReference type="Proteomes" id="UP000184096"/>
    </source>
</evidence>
<feature type="transmembrane region" description="Helical" evidence="9">
    <location>
        <begin position="6"/>
        <end position="27"/>
    </location>
</feature>
<dbReference type="OrthoDB" id="9779023at2"/>
<evidence type="ECO:0000256" key="5">
    <source>
        <dbReference type="ARBA" id="ARBA00022970"/>
    </source>
</evidence>
<evidence type="ECO:0000256" key="7">
    <source>
        <dbReference type="ARBA" id="ARBA00023136"/>
    </source>
</evidence>
<keyword evidence="6 9" id="KW-1133">Transmembrane helix</keyword>
<evidence type="ECO:0000313" key="10">
    <source>
        <dbReference type="EMBL" id="SHN86688.1"/>
    </source>
</evidence>
<dbReference type="AlphaFoldDB" id="A0A1M7UUR2"/>
<evidence type="ECO:0000256" key="9">
    <source>
        <dbReference type="SAM" id="Phobius"/>
    </source>
</evidence>
<keyword evidence="11" id="KW-1185">Reference proteome</keyword>
<keyword evidence="7 9" id="KW-0472">Membrane</keyword>